<evidence type="ECO:0000313" key="2">
    <source>
        <dbReference type="Proteomes" id="UP000663144"/>
    </source>
</evidence>
<protein>
    <submittedName>
        <fullName evidence="1">Baseplate wedge subunit</fullName>
    </submittedName>
</protein>
<accession>A0A873WD67</accession>
<dbReference type="Proteomes" id="UP000663144">
    <property type="component" value="Segment"/>
</dbReference>
<dbReference type="EMBL" id="MW117965">
    <property type="protein sequence ID" value="QPB07888.1"/>
    <property type="molecule type" value="Genomic_DNA"/>
</dbReference>
<dbReference type="RefSeq" id="YP_010670379.1">
    <property type="nucleotide sequence ID" value="NC_070964.1"/>
</dbReference>
<reference evidence="1" key="1">
    <citation type="submission" date="2020-10" db="EMBL/GenBank/DDBJ databases">
        <title>The Isolation and Genome Sequence of a Novel Cyanophage S-H38 from the Yellow Sea, China.</title>
        <authorList>
            <person name="Jiang T."/>
        </authorList>
    </citation>
    <scope>NUCLEOTIDE SEQUENCE</scope>
</reference>
<sequence>MAEFFSYLPNIYVADPSKDTIPTNYVATKNLFRRAKVVPDYFNKSTFFERYTIPQDQKPYHVAHNVYGDSDYEWVILILNDITNVYTQWPLANYELDARVRDLYGTRATQTKYWRTVEYKDDKGKTIIEGGLIVSEDYIPRLPAGVPMPAVFKEPVSNYTYELELNESKRDIYLIYPALVPRFINEYESIMRYYASEDLVQEELQVGIDEQAVQIKVAGSESQSIRSRLIDF</sequence>
<proteinExistence type="predicted"/>
<name>A0A873WD67_9CAUD</name>
<dbReference type="Pfam" id="PF11246">
    <property type="entry name" value="Phage_gp53"/>
    <property type="match status" value="1"/>
</dbReference>
<dbReference type="InterPro" id="IPR022607">
    <property type="entry name" value="Phage_T4_Gp53_baseplate_wedge"/>
</dbReference>
<keyword evidence="2" id="KW-1185">Reference proteome</keyword>
<dbReference type="KEGG" id="vg:77946584"/>
<dbReference type="GeneID" id="77946584"/>
<organism evidence="1 2">
    <name type="scientific">Synechococcus phage S-H38</name>
    <dbReference type="NCBI Taxonomy" id="2783673"/>
    <lineage>
        <taxon>Viruses</taxon>
        <taxon>Duplodnaviria</taxon>
        <taxon>Heunggongvirae</taxon>
        <taxon>Uroviricota</taxon>
        <taxon>Caudoviricetes</taxon>
        <taxon>Pantevenvirales</taxon>
        <taxon>Kyanoviridae</taxon>
        <taxon>Yellowseavirus</taxon>
        <taxon>Yellowseavirus thirtyeight</taxon>
    </lineage>
</organism>
<evidence type="ECO:0000313" key="1">
    <source>
        <dbReference type="EMBL" id="QPB07888.1"/>
    </source>
</evidence>